<feature type="repeat" description="ARM" evidence="8">
    <location>
        <begin position="347"/>
        <end position="384"/>
    </location>
</feature>
<evidence type="ECO:0000256" key="5">
    <source>
        <dbReference type="ARBA" id="ARBA00022679"/>
    </source>
</evidence>
<proteinExistence type="predicted"/>
<dbReference type="Proteomes" id="UP001428341">
    <property type="component" value="Unassembled WGS sequence"/>
</dbReference>
<evidence type="ECO:0000256" key="2">
    <source>
        <dbReference type="ARBA" id="ARBA00003861"/>
    </source>
</evidence>
<organism evidence="10 11">
    <name type="scientific">Citrus x changshan-huyou</name>
    <dbReference type="NCBI Taxonomy" id="2935761"/>
    <lineage>
        <taxon>Eukaryota</taxon>
        <taxon>Viridiplantae</taxon>
        <taxon>Streptophyta</taxon>
        <taxon>Embryophyta</taxon>
        <taxon>Tracheophyta</taxon>
        <taxon>Spermatophyta</taxon>
        <taxon>Magnoliopsida</taxon>
        <taxon>eudicotyledons</taxon>
        <taxon>Gunneridae</taxon>
        <taxon>Pentapetalae</taxon>
        <taxon>rosids</taxon>
        <taxon>malvids</taxon>
        <taxon>Sapindales</taxon>
        <taxon>Rutaceae</taxon>
        <taxon>Aurantioideae</taxon>
        <taxon>Citrus</taxon>
    </lineage>
</organism>
<keyword evidence="7" id="KW-0833">Ubl conjugation pathway</keyword>
<evidence type="ECO:0000256" key="1">
    <source>
        <dbReference type="ARBA" id="ARBA00000900"/>
    </source>
</evidence>
<dbReference type="InterPro" id="IPR000225">
    <property type="entry name" value="Armadillo"/>
</dbReference>
<keyword evidence="11" id="KW-1185">Reference proteome</keyword>
<dbReference type="Pfam" id="PF04564">
    <property type="entry name" value="U-box"/>
    <property type="match status" value="1"/>
</dbReference>
<evidence type="ECO:0000313" key="11">
    <source>
        <dbReference type="Proteomes" id="UP001428341"/>
    </source>
</evidence>
<comment type="pathway">
    <text evidence="3">Protein modification; protein ubiquitination.</text>
</comment>
<dbReference type="GO" id="GO:0061630">
    <property type="term" value="F:ubiquitin protein ligase activity"/>
    <property type="evidence" value="ECO:0007669"/>
    <property type="project" value="UniProtKB-EC"/>
</dbReference>
<evidence type="ECO:0000313" key="10">
    <source>
        <dbReference type="EMBL" id="KAK9197981.1"/>
    </source>
</evidence>
<keyword evidence="6" id="KW-0677">Repeat</keyword>
<protein>
    <recommendedName>
        <fullName evidence="4">RING-type E3 ubiquitin transferase</fullName>
        <ecNumber evidence="4">2.3.2.27</ecNumber>
    </recommendedName>
</protein>
<dbReference type="PANTHER" id="PTHR23315:SF276">
    <property type="entry name" value="U-BOX DOMAIN-CONTAINING PROTEIN 38"/>
    <property type="match status" value="1"/>
</dbReference>
<evidence type="ECO:0000256" key="7">
    <source>
        <dbReference type="ARBA" id="ARBA00022786"/>
    </source>
</evidence>
<comment type="function">
    <text evidence="2">Functions as an E3 ubiquitin ligase.</text>
</comment>
<dbReference type="SUPFAM" id="SSF57850">
    <property type="entry name" value="RING/U-box"/>
    <property type="match status" value="1"/>
</dbReference>
<dbReference type="InterPro" id="IPR013083">
    <property type="entry name" value="Znf_RING/FYVE/PHD"/>
</dbReference>
<dbReference type="EMBL" id="JBCGBO010000005">
    <property type="protein sequence ID" value="KAK9197981.1"/>
    <property type="molecule type" value="Genomic_DNA"/>
</dbReference>
<dbReference type="SUPFAM" id="SSF48371">
    <property type="entry name" value="ARM repeat"/>
    <property type="match status" value="1"/>
</dbReference>
<dbReference type="Pfam" id="PF00514">
    <property type="entry name" value="Arm"/>
    <property type="match status" value="3"/>
</dbReference>
<dbReference type="PANTHER" id="PTHR23315">
    <property type="entry name" value="U BOX DOMAIN-CONTAINING"/>
    <property type="match status" value="1"/>
</dbReference>
<dbReference type="InterPro" id="IPR011989">
    <property type="entry name" value="ARM-like"/>
</dbReference>
<dbReference type="InterPro" id="IPR016024">
    <property type="entry name" value="ARM-type_fold"/>
</dbReference>
<dbReference type="FunFam" id="3.30.40.10:FF:000565">
    <property type="entry name" value="RING-type E3 ubiquitin transferase"/>
    <property type="match status" value="1"/>
</dbReference>
<dbReference type="SMART" id="SM00504">
    <property type="entry name" value="Ubox"/>
    <property type="match status" value="1"/>
</dbReference>
<evidence type="ECO:0000256" key="3">
    <source>
        <dbReference type="ARBA" id="ARBA00004906"/>
    </source>
</evidence>
<reference evidence="10 11" key="1">
    <citation type="submission" date="2024-05" db="EMBL/GenBank/DDBJ databases">
        <title>Haplotype-resolved chromosome-level genome assembly of Huyou (Citrus changshanensis).</title>
        <authorList>
            <person name="Miao C."/>
            <person name="Chen W."/>
            <person name="Wu Y."/>
            <person name="Wang L."/>
            <person name="Zhao S."/>
            <person name="Grierson D."/>
            <person name="Xu C."/>
            <person name="Chen K."/>
        </authorList>
    </citation>
    <scope>NUCLEOTIDE SEQUENCE [LARGE SCALE GENOMIC DNA]</scope>
    <source>
        <strain evidence="10">01-14</strain>
        <tissue evidence="10">Leaf</tissue>
    </source>
</reference>
<dbReference type="PROSITE" id="PS51698">
    <property type="entry name" value="U_BOX"/>
    <property type="match status" value="1"/>
</dbReference>
<keyword evidence="5" id="KW-0808">Transferase</keyword>
<accession>A0AAP0M7F7</accession>
<dbReference type="Gene3D" id="3.30.40.10">
    <property type="entry name" value="Zinc/RING finger domain, C3HC4 (zinc finger)"/>
    <property type="match status" value="1"/>
</dbReference>
<evidence type="ECO:0000256" key="8">
    <source>
        <dbReference type="PROSITE-ProRule" id="PRU00259"/>
    </source>
</evidence>
<dbReference type="InterPro" id="IPR003613">
    <property type="entry name" value="Ubox_domain"/>
</dbReference>
<comment type="caution">
    <text evidence="10">The sequence shown here is derived from an EMBL/GenBank/DDBJ whole genome shotgun (WGS) entry which is preliminary data.</text>
</comment>
<sequence length="580" mass="63892">MKQTREPMAFPVNIPQHQVKLSTDNLNQNKTRDSVQLLLNFKAMGGNGKHHRWKISFFHRSNSNPKQPPKEFLCPVSGSLMFDPVVVSTGQTFDRLSVQVCRELGFLPDLENGFKPDFSTVIPNLAMKQTILNWCDTSGVEHPVMPDYGSIENAVRTKMRSERPESSSTPDIRFSEKELLEGVAENPPVIFSHAATELNHRVNHFYSSSSEESVVIVPPSPLTPLPLATRPACYSSSTSSYSSTEITDAETLTQQMANMTPLAPEEEELLKKLRSADIALQEEGVIALRRLTRTNEELRVSICTPNLLSALRNLVVSRYSIVQTNAVASLVNLSLEKNNKVLIVRSGFVPLLIDVLKSGSEESQEHAAGALFSLALEDENKMAIGVLGALQPLMHALRAESERTRHDSALALYHLTLIQSNRVKLVKLNAVATLLTMVKSGESTSRVLLILCNLAASNEGRSAILDANGVSILVGMLRESGSDSEATRENCVAALFALGHGNLRFKGLAKEARAAEVLREVEERGSQRAKEKAKRILEMLKGREDDDEDVDWEGVLDSGGLTRSRYRVGMNAYGSNSTNF</sequence>
<comment type="catalytic activity">
    <reaction evidence="1">
        <text>S-ubiquitinyl-[E2 ubiquitin-conjugating enzyme]-L-cysteine + [acceptor protein]-L-lysine = [E2 ubiquitin-conjugating enzyme]-L-cysteine + N(6)-ubiquitinyl-[acceptor protein]-L-lysine.</text>
        <dbReference type="EC" id="2.3.2.27"/>
    </reaction>
</comment>
<evidence type="ECO:0000256" key="4">
    <source>
        <dbReference type="ARBA" id="ARBA00012483"/>
    </source>
</evidence>
<feature type="domain" description="U-box" evidence="9">
    <location>
        <begin position="67"/>
        <end position="141"/>
    </location>
</feature>
<dbReference type="GO" id="GO:0016567">
    <property type="term" value="P:protein ubiquitination"/>
    <property type="evidence" value="ECO:0007669"/>
    <property type="project" value="InterPro"/>
</dbReference>
<evidence type="ECO:0000259" key="9">
    <source>
        <dbReference type="PROSITE" id="PS51698"/>
    </source>
</evidence>
<dbReference type="FunFam" id="1.25.10.10:FF:000578">
    <property type="entry name" value="RING-type E3 ubiquitin transferase"/>
    <property type="match status" value="1"/>
</dbReference>
<dbReference type="PROSITE" id="PS50176">
    <property type="entry name" value="ARM_REPEAT"/>
    <property type="match status" value="1"/>
</dbReference>
<dbReference type="Gene3D" id="1.25.10.10">
    <property type="entry name" value="Leucine-rich Repeat Variant"/>
    <property type="match status" value="1"/>
</dbReference>
<evidence type="ECO:0000256" key="6">
    <source>
        <dbReference type="ARBA" id="ARBA00022737"/>
    </source>
</evidence>
<dbReference type="SMART" id="SM00185">
    <property type="entry name" value="ARM"/>
    <property type="match status" value="4"/>
</dbReference>
<dbReference type="AlphaFoldDB" id="A0AAP0M7F7"/>
<name>A0AAP0M7F7_9ROSI</name>
<dbReference type="EC" id="2.3.2.27" evidence="4"/>
<gene>
    <name evidence="10" type="ORF">WN944_013164</name>
</gene>